<feature type="compositionally biased region" description="Acidic residues" evidence="1">
    <location>
        <begin position="66"/>
        <end position="75"/>
    </location>
</feature>
<dbReference type="Proteomes" id="UP001652661">
    <property type="component" value="Chromosome 3L"/>
</dbReference>
<accession>A0A6P4JG34</accession>
<feature type="chain" id="PRO_5027967471" evidence="2">
    <location>
        <begin position="23"/>
        <end position="146"/>
    </location>
</feature>
<protein>
    <submittedName>
        <fullName evidence="5">Cyclin-dependent kinase inhibitor 1C</fullName>
    </submittedName>
</protein>
<keyword evidence="4" id="KW-1185">Reference proteome</keyword>
<organism evidence="4 5">
    <name type="scientific">Drosophila kikkawai</name>
    <name type="common">Fruit fly</name>
    <dbReference type="NCBI Taxonomy" id="30033"/>
    <lineage>
        <taxon>Eukaryota</taxon>
        <taxon>Metazoa</taxon>
        <taxon>Ecdysozoa</taxon>
        <taxon>Arthropoda</taxon>
        <taxon>Hexapoda</taxon>
        <taxon>Insecta</taxon>
        <taxon>Pterygota</taxon>
        <taxon>Neoptera</taxon>
        <taxon>Endopterygota</taxon>
        <taxon>Diptera</taxon>
        <taxon>Brachycera</taxon>
        <taxon>Muscomorpha</taxon>
        <taxon>Ephydroidea</taxon>
        <taxon>Drosophilidae</taxon>
        <taxon>Drosophila</taxon>
        <taxon>Sophophora</taxon>
    </lineage>
</organism>
<dbReference type="GeneID" id="108083305"/>
<evidence type="ECO:0000256" key="1">
    <source>
        <dbReference type="SAM" id="MobiDB-lite"/>
    </source>
</evidence>
<name>A0A6P4JG34_DROKI</name>
<dbReference type="InterPro" id="IPR032011">
    <property type="entry name" value="DUF4794"/>
</dbReference>
<proteinExistence type="predicted"/>
<dbReference type="Pfam" id="PF16042">
    <property type="entry name" value="DUF4794"/>
    <property type="match status" value="1"/>
</dbReference>
<sequence>MALTYTVVCLLAGLFLLGLVRAEVGLSQRQHRLGASYPSAGYKPARQFRLPAAQPKPARLVANSEAQEDLDDAAEELTPRPNAAPAPTPAPVPAAVPAIAGTPTIAYYPAGAIGFVHPATFAKIIAAPQPASAYGATPQYYAAYLG</sequence>
<evidence type="ECO:0000313" key="5">
    <source>
        <dbReference type="RefSeq" id="XP_017034531.1"/>
    </source>
</evidence>
<feature type="domain" description="DUF4794" evidence="3">
    <location>
        <begin position="35"/>
        <end position="115"/>
    </location>
</feature>
<keyword evidence="5" id="KW-0649">Protein kinase inhibitor</keyword>
<evidence type="ECO:0000259" key="3">
    <source>
        <dbReference type="Pfam" id="PF16042"/>
    </source>
</evidence>
<dbReference type="OMA" id="GYKPARQ"/>
<keyword evidence="2" id="KW-0732">Signal</keyword>
<gene>
    <name evidence="5" type="primary">LOC108083305</name>
</gene>
<evidence type="ECO:0000256" key="2">
    <source>
        <dbReference type="SAM" id="SignalP"/>
    </source>
</evidence>
<dbReference type="OrthoDB" id="7862125at2759"/>
<dbReference type="AlphaFoldDB" id="A0A6P4JG34"/>
<feature type="region of interest" description="Disordered" evidence="1">
    <location>
        <begin position="52"/>
        <end position="90"/>
    </location>
</feature>
<feature type="signal peptide" evidence="2">
    <location>
        <begin position="1"/>
        <end position="22"/>
    </location>
</feature>
<dbReference type="RefSeq" id="XP_017034531.1">
    <property type="nucleotide sequence ID" value="XM_017179042.3"/>
</dbReference>
<evidence type="ECO:0000313" key="4">
    <source>
        <dbReference type="Proteomes" id="UP001652661"/>
    </source>
</evidence>
<reference evidence="5" key="1">
    <citation type="submission" date="2025-08" db="UniProtKB">
        <authorList>
            <consortium name="RefSeq"/>
        </authorList>
    </citation>
    <scope>IDENTIFICATION</scope>
    <source>
        <strain evidence="5">14028-0561.14</strain>
        <tissue evidence="5">Whole fly</tissue>
    </source>
</reference>